<reference evidence="5" key="1">
    <citation type="journal article" date="2007" name="Appl. Environ. Microbiol.">
        <title>Widespread occurrence and genomic context of unusually small polyketide synthase genes in microbial consortia associated with marine sponges.</title>
        <authorList>
            <person name="Fieseler L."/>
            <person name="Hentschel U."/>
            <person name="Grozdanov L."/>
            <person name="Schirmer A."/>
            <person name="Wen G."/>
            <person name="Platzer M."/>
            <person name="Hrvatin S."/>
            <person name="Butzke D."/>
            <person name="Zimmermann K."/>
            <person name="Piel J."/>
        </authorList>
    </citation>
    <scope>NUCLEOTIDE SEQUENCE</scope>
</reference>
<evidence type="ECO:0000313" key="5">
    <source>
        <dbReference type="EMBL" id="ABE03932.1"/>
    </source>
</evidence>
<evidence type="ECO:0000259" key="3">
    <source>
        <dbReference type="Pfam" id="PF01648"/>
    </source>
</evidence>
<dbReference type="PANTHER" id="PTHR12215">
    <property type="entry name" value="PHOSPHOPANTETHEINE TRANSFERASE"/>
    <property type="match status" value="1"/>
</dbReference>
<organism evidence="5">
    <name type="scientific">Theonella swinhoei bacterial symbiont clone pSW1H8</name>
    <dbReference type="NCBI Taxonomy" id="377638"/>
    <lineage>
        <taxon>Bacteria</taxon>
        <taxon>environmental samples</taxon>
    </lineage>
</organism>
<name>A4U8T1_9BACT</name>
<dbReference type="Pfam" id="PF22624">
    <property type="entry name" value="AASDHPPT_N"/>
    <property type="match status" value="1"/>
</dbReference>
<dbReference type="Gene3D" id="3.90.470.20">
    <property type="entry name" value="4'-phosphopantetheinyl transferase domain"/>
    <property type="match status" value="1"/>
</dbReference>
<sequence>MFGNDRLMASAGEYWWRPFCKTGNTAIIHVDLSPHAIREQDALVWLDQKEQARWHRYRHPRSQREFGLCRAALRATLCSQLGCNNDELAFDTSSYGKPFALVSGTPAPISFNVSHSGRHGLIAFAPEGRIGIDVEERATRHDLDGEIQTVFAPGERAELASASGDQKAHLFFSLWTMKEALIKALGVGFSLDISRFEIPPAMRHGVSTSIFRFPQIPEVGWWLENLGNASFAAAIAYELDPDPGADAGRVYR</sequence>
<proteinExistence type="inferred from homology"/>
<feature type="domain" description="4'-phosphopantetheinyl transferase" evidence="3">
    <location>
        <begin position="129"/>
        <end position="209"/>
    </location>
</feature>
<gene>
    <name evidence="5" type="primary">supC</name>
</gene>
<dbReference type="EMBL" id="DQ438988">
    <property type="protein sequence ID" value="ABE03932.1"/>
    <property type="molecule type" value="Genomic_DNA"/>
</dbReference>
<dbReference type="InterPro" id="IPR008278">
    <property type="entry name" value="4-PPantetheinyl_Trfase_dom"/>
</dbReference>
<dbReference type="Pfam" id="PF01648">
    <property type="entry name" value="ACPS"/>
    <property type="match status" value="1"/>
</dbReference>
<dbReference type="InterPro" id="IPR055066">
    <property type="entry name" value="AASDHPPT_N"/>
</dbReference>
<dbReference type="GO" id="GO:0019878">
    <property type="term" value="P:lysine biosynthetic process via aminoadipic acid"/>
    <property type="evidence" value="ECO:0007669"/>
    <property type="project" value="TreeGrafter"/>
</dbReference>
<dbReference type="InterPro" id="IPR037143">
    <property type="entry name" value="4-PPantetheinyl_Trfase_dom_sf"/>
</dbReference>
<dbReference type="GO" id="GO:0005829">
    <property type="term" value="C:cytosol"/>
    <property type="evidence" value="ECO:0007669"/>
    <property type="project" value="TreeGrafter"/>
</dbReference>
<keyword evidence="2" id="KW-0808">Transferase</keyword>
<dbReference type="PANTHER" id="PTHR12215:SF10">
    <property type="entry name" value="L-AMINOADIPATE-SEMIALDEHYDE DEHYDROGENASE-PHOSPHOPANTETHEINYL TRANSFERASE"/>
    <property type="match status" value="1"/>
</dbReference>
<dbReference type="AlphaFoldDB" id="A4U8T1"/>
<accession>A4U8T1</accession>
<feature type="domain" description="4'-phosphopantetheinyl transferase N-terminal" evidence="4">
    <location>
        <begin position="41"/>
        <end position="123"/>
    </location>
</feature>
<dbReference type="SUPFAM" id="SSF56214">
    <property type="entry name" value="4'-phosphopantetheinyl transferase"/>
    <property type="match status" value="2"/>
</dbReference>
<dbReference type="GO" id="GO:0000287">
    <property type="term" value="F:magnesium ion binding"/>
    <property type="evidence" value="ECO:0007669"/>
    <property type="project" value="InterPro"/>
</dbReference>
<evidence type="ECO:0000259" key="4">
    <source>
        <dbReference type="Pfam" id="PF22624"/>
    </source>
</evidence>
<dbReference type="InterPro" id="IPR050559">
    <property type="entry name" value="P-Pant_transferase_sf"/>
</dbReference>
<evidence type="ECO:0000256" key="1">
    <source>
        <dbReference type="ARBA" id="ARBA00010990"/>
    </source>
</evidence>
<comment type="similarity">
    <text evidence="1">Belongs to the P-Pant transferase superfamily. Gsp/Sfp/HetI/AcpT family.</text>
</comment>
<dbReference type="GO" id="GO:0008897">
    <property type="term" value="F:holo-[acyl-carrier-protein] synthase activity"/>
    <property type="evidence" value="ECO:0007669"/>
    <property type="project" value="InterPro"/>
</dbReference>
<evidence type="ECO:0000256" key="2">
    <source>
        <dbReference type="ARBA" id="ARBA00022679"/>
    </source>
</evidence>
<protein>
    <submittedName>
        <fullName evidence="5">SupC</fullName>
    </submittedName>
</protein>